<keyword evidence="6" id="KW-0808">Transferase</keyword>
<dbReference type="PANTHER" id="PTHR45528">
    <property type="entry name" value="SENSOR HISTIDINE KINASE CPXA"/>
    <property type="match status" value="1"/>
</dbReference>
<dbReference type="SMART" id="SM00388">
    <property type="entry name" value="HisKA"/>
    <property type="match status" value="1"/>
</dbReference>
<keyword evidence="5" id="KW-0597">Phosphoprotein</keyword>
<dbReference type="GO" id="GO:0000155">
    <property type="term" value="F:phosphorelay sensor kinase activity"/>
    <property type="evidence" value="ECO:0007669"/>
    <property type="project" value="InterPro"/>
</dbReference>
<evidence type="ECO:0000256" key="10">
    <source>
        <dbReference type="ARBA" id="ARBA00022840"/>
    </source>
</evidence>
<sequence>MKFQKSIRKFILSIQSTILIVLFIVYNSVAILMLGEGTEITIVWMLDDEIERYNIAYQKSNNAKLPRDEGVIFTKNPADLPNELSNYFKKNVEEPGYQNIELQGISYIIGLKYLHDNSPIYVVFENDEDWEQLSEISHEITTYILDTASPLLFVLSLSLIFAFFFITWMVLHFLRPLGKLELWVRNLSASNMHDAIPDFSFKELNTVAIPFQQSFINMENIVSKEQFLLKTTSHELRTPIAVAGMNVELLKRYLSQLIISDDCQETVHRIERAIKDMKKLTETVLWLGYENSEPFPEQPIALDSIITDIITDNYHLVEGKDVDINLSLTPCVVTLPITPCQMAISNVIRNAMQYTQAGYVLVELTNGKVTIKNEDSFDSSYDKSSSDYGFGLGLILVERICSLMHWHYTNQEISGGRLVKIDFLVNT</sequence>
<evidence type="ECO:0000256" key="2">
    <source>
        <dbReference type="ARBA" id="ARBA00004651"/>
    </source>
</evidence>
<dbReference type="PROSITE" id="PS50109">
    <property type="entry name" value="HIS_KIN"/>
    <property type="match status" value="1"/>
</dbReference>
<evidence type="ECO:0000256" key="9">
    <source>
        <dbReference type="ARBA" id="ARBA00022777"/>
    </source>
</evidence>
<evidence type="ECO:0000256" key="14">
    <source>
        <dbReference type="SAM" id="Phobius"/>
    </source>
</evidence>
<feature type="transmembrane region" description="Helical" evidence="14">
    <location>
        <begin position="12"/>
        <end position="35"/>
    </location>
</feature>
<keyword evidence="13 14" id="KW-0472">Membrane</keyword>
<evidence type="ECO:0000256" key="12">
    <source>
        <dbReference type="ARBA" id="ARBA00023012"/>
    </source>
</evidence>
<keyword evidence="17" id="KW-1185">Reference proteome</keyword>
<dbReference type="AlphaFoldDB" id="F5ZFX2"/>
<evidence type="ECO:0000256" key="1">
    <source>
        <dbReference type="ARBA" id="ARBA00000085"/>
    </source>
</evidence>
<dbReference type="PANTHER" id="PTHR45528:SF1">
    <property type="entry name" value="SENSOR HISTIDINE KINASE CPXA"/>
    <property type="match status" value="1"/>
</dbReference>
<reference evidence="16 17" key="1">
    <citation type="journal article" date="2011" name="J. Bacteriol.">
        <title>Complete genome sequence of the polycyclic aromatic hydrocarbon-degrading bacterium Alteromonas sp. strain SN2.</title>
        <authorList>
            <person name="Jin H.M."/>
            <person name="Jeong H."/>
            <person name="Moon E.J."/>
            <person name="Math R.K."/>
            <person name="Lee K."/>
            <person name="Kim H.J."/>
            <person name="Jeon C.O."/>
            <person name="Oh T.K."/>
            <person name="Kim J.F."/>
        </authorList>
    </citation>
    <scope>NUCLEOTIDE SEQUENCE [LARGE SCALE GENOMIC DNA]</scope>
    <source>
        <strain evidence="17">JCM 17741 / KACC 18427 / KCTC 11700BP / SN2</strain>
    </source>
</reference>
<dbReference type="InterPro" id="IPR036890">
    <property type="entry name" value="HATPase_C_sf"/>
</dbReference>
<dbReference type="RefSeq" id="WP_013786641.1">
    <property type="nucleotide sequence ID" value="NC_015554.1"/>
</dbReference>
<dbReference type="InterPro" id="IPR003661">
    <property type="entry name" value="HisK_dim/P_dom"/>
</dbReference>
<dbReference type="Gene3D" id="1.10.287.130">
    <property type="match status" value="1"/>
</dbReference>
<dbReference type="SUPFAM" id="SSF47384">
    <property type="entry name" value="Homodimeric domain of signal transducing histidine kinase"/>
    <property type="match status" value="1"/>
</dbReference>
<comment type="catalytic activity">
    <reaction evidence="1">
        <text>ATP + protein L-histidine = ADP + protein N-phospho-L-histidine.</text>
        <dbReference type="EC" id="2.7.13.3"/>
    </reaction>
</comment>
<dbReference type="Proteomes" id="UP000000683">
    <property type="component" value="Chromosome"/>
</dbReference>
<evidence type="ECO:0000256" key="6">
    <source>
        <dbReference type="ARBA" id="ARBA00022679"/>
    </source>
</evidence>
<evidence type="ECO:0000256" key="5">
    <source>
        <dbReference type="ARBA" id="ARBA00022553"/>
    </source>
</evidence>
<dbReference type="InterPro" id="IPR005467">
    <property type="entry name" value="His_kinase_dom"/>
</dbReference>
<keyword evidence="4" id="KW-1003">Cell membrane</keyword>
<keyword evidence="10" id="KW-0067">ATP-binding</keyword>
<evidence type="ECO:0000313" key="17">
    <source>
        <dbReference type="Proteomes" id="UP000000683"/>
    </source>
</evidence>
<dbReference type="InterPro" id="IPR050398">
    <property type="entry name" value="HssS/ArlS-like"/>
</dbReference>
<feature type="domain" description="Histidine kinase" evidence="15">
    <location>
        <begin position="231"/>
        <end position="427"/>
    </location>
</feature>
<dbReference type="OrthoDB" id="9121563at2"/>
<dbReference type="EMBL" id="CP002339">
    <property type="protein sequence ID" value="AEF05740.1"/>
    <property type="molecule type" value="Genomic_DNA"/>
</dbReference>
<evidence type="ECO:0000256" key="7">
    <source>
        <dbReference type="ARBA" id="ARBA00022692"/>
    </source>
</evidence>
<dbReference type="Pfam" id="PF00512">
    <property type="entry name" value="HisKA"/>
    <property type="match status" value="1"/>
</dbReference>
<keyword evidence="8" id="KW-0547">Nucleotide-binding</keyword>
<gene>
    <name evidence="16" type="ordered locus">ambt_21245</name>
</gene>
<proteinExistence type="predicted"/>
<evidence type="ECO:0000256" key="11">
    <source>
        <dbReference type="ARBA" id="ARBA00022989"/>
    </source>
</evidence>
<dbReference type="GO" id="GO:0005886">
    <property type="term" value="C:plasma membrane"/>
    <property type="evidence" value="ECO:0007669"/>
    <property type="project" value="UniProtKB-SubCell"/>
</dbReference>
<keyword evidence="12" id="KW-0902">Two-component regulatory system</keyword>
<dbReference type="HOGENOM" id="CLU_000445_89_37_6"/>
<keyword evidence="9 16" id="KW-0418">Kinase</keyword>
<evidence type="ECO:0000256" key="8">
    <source>
        <dbReference type="ARBA" id="ARBA00022741"/>
    </source>
</evidence>
<name>F5ZFX2_ALTNA</name>
<protein>
    <recommendedName>
        <fullName evidence="3">histidine kinase</fullName>
        <ecNumber evidence="3">2.7.13.3</ecNumber>
    </recommendedName>
</protein>
<dbReference type="InterPro" id="IPR036097">
    <property type="entry name" value="HisK_dim/P_sf"/>
</dbReference>
<dbReference type="GO" id="GO:0005524">
    <property type="term" value="F:ATP binding"/>
    <property type="evidence" value="ECO:0007669"/>
    <property type="project" value="UniProtKB-KW"/>
</dbReference>
<comment type="subcellular location">
    <subcellularLocation>
        <location evidence="2">Cell membrane</location>
        <topology evidence="2">Multi-pass membrane protein</topology>
    </subcellularLocation>
</comment>
<evidence type="ECO:0000256" key="4">
    <source>
        <dbReference type="ARBA" id="ARBA00022475"/>
    </source>
</evidence>
<organism evidence="16 17">
    <name type="scientific">Alteromonas naphthalenivorans</name>
    <dbReference type="NCBI Taxonomy" id="715451"/>
    <lineage>
        <taxon>Bacteria</taxon>
        <taxon>Pseudomonadati</taxon>
        <taxon>Pseudomonadota</taxon>
        <taxon>Gammaproteobacteria</taxon>
        <taxon>Alteromonadales</taxon>
        <taxon>Alteromonadaceae</taxon>
        <taxon>Alteromonas/Salinimonas group</taxon>
        <taxon>Alteromonas</taxon>
    </lineage>
</organism>
<keyword evidence="11 14" id="KW-1133">Transmembrane helix</keyword>
<evidence type="ECO:0000259" key="15">
    <source>
        <dbReference type="PROSITE" id="PS50109"/>
    </source>
</evidence>
<dbReference type="KEGG" id="alt:ambt_21245"/>
<accession>F5ZFX2</accession>
<feature type="transmembrane region" description="Helical" evidence="14">
    <location>
        <begin position="151"/>
        <end position="171"/>
    </location>
</feature>
<keyword evidence="7 14" id="KW-0812">Transmembrane</keyword>
<evidence type="ECO:0000256" key="3">
    <source>
        <dbReference type="ARBA" id="ARBA00012438"/>
    </source>
</evidence>
<dbReference type="EC" id="2.7.13.3" evidence="3"/>
<dbReference type="Gene3D" id="3.30.565.10">
    <property type="entry name" value="Histidine kinase-like ATPase, C-terminal domain"/>
    <property type="match status" value="1"/>
</dbReference>
<dbReference type="CDD" id="cd00082">
    <property type="entry name" value="HisKA"/>
    <property type="match status" value="1"/>
</dbReference>
<dbReference type="eggNOG" id="COG0642">
    <property type="taxonomic scope" value="Bacteria"/>
</dbReference>
<evidence type="ECO:0000256" key="13">
    <source>
        <dbReference type="ARBA" id="ARBA00023136"/>
    </source>
</evidence>
<evidence type="ECO:0000313" key="16">
    <source>
        <dbReference type="EMBL" id="AEF05740.1"/>
    </source>
</evidence>
<dbReference type="SUPFAM" id="SSF55874">
    <property type="entry name" value="ATPase domain of HSP90 chaperone/DNA topoisomerase II/histidine kinase"/>
    <property type="match status" value="1"/>
</dbReference>